<organism evidence="1 3">
    <name type="scientific">Comamonas testosteroni (strain DSM 14576 / KF-1)</name>
    <name type="common">Pseudomonas testosteroni</name>
    <dbReference type="NCBI Taxonomy" id="399795"/>
    <lineage>
        <taxon>Bacteria</taxon>
        <taxon>Pseudomonadati</taxon>
        <taxon>Pseudomonadota</taxon>
        <taxon>Betaproteobacteria</taxon>
        <taxon>Burkholderiales</taxon>
        <taxon>Comamonadaceae</taxon>
        <taxon>Comamonas</taxon>
    </lineage>
</organism>
<name>B7X1S4_COMTK</name>
<gene>
    <name evidence="1" type="ORF">CtesDRAFT_PD3314</name>
    <name evidence="2" type="ORF">CtesDRAFT_PD3377</name>
</gene>
<dbReference type="AlphaFoldDB" id="B7X1S4"/>
<protein>
    <submittedName>
        <fullName evidence="1">Uncharacterized protein</fullName>
    </submittedName>
</protein>
<comment type="caution">
    <text evidence="1">The sequence shown here is derived from an EMBL/GenBank/DDBJ whole genome shotgun (WGS) entry which is preliminary data.</text>
</comment>
<reference evidence="1 3" key="1">
    <citation type="journal article" date="2004" name="Appl. Environ. Microbiol.">
        <title>Mineralization of individual congeners of linear alkylbenzenesulfonate by defined pairs of heterotrophic bacteria.</title>
        <authorList>
            <person name="Schleheck D."/>
            <person name="Knepper T.P."/>
            <person name="Fischer K."/>
            <person name="Cook A.M."/>
        </authorList>
    </citation>
    <scope>NUCLEOTIDE SEQUENCE [LARGE SCALE GENOMIC DNA]</scope>
    <source>
        <strain evidence="3">DSM 14576 / KF-1</strain>
        <strain evidence="1">KF-1</strain>
    </source>
</reference>
<dbReference type="EMBL" id="AAUJ02000001">
    <property type="protein sequence ID" value="EED68367.1"/>
    <property type="molecule type" value="Genomic_DNA"/>
</dbReference>
<dbReference type="EMBL" id="AAUJ02000001">
    <property type="protein sequence ID" value="EED68430.1"/>
    <property type="molecule type" value="Genomic_DNA"/>
</dbReference>
<accession>B7X1S4</accession>
<evidence type="ECO:0000313" key="3">
    <source>
        <dbReference type="Proteomes" id="UP000003039"/>
    </source>
</evidence>
<proteinExistence type="predicted"/>
<reference evidence="1" key="2">
    <citation type="submission" date="2009-01" db="EMBL/GenBank/DDBJ databases">
        <authorList>
            <consortium name="US DOE Joint Genome Institute (JGI-PGF)"/>
            <person name="Lucas S."/>
            <person name="Copeland A."/>
            <person name="Lapidus A."/>
            <person name="Glavina del Rio T."/>
            <person name="Dalin E."/>
            <person name="Tice H."/>
            <person name="Bruce D."/>
            <person name="Goodwin L."/>
            <person name="Pitluck S."/>
            <person name="LaButti K.M."/>
            <person name="Lowry S."/>
            <person name="Sun H."/>
            <person name="Larimer F."/>
            <person name="Land M.L."/>
            <person name="Hauser L."/>
            <person name="Kjelleberg S."/>
            <person name="Cook A."/>
            <person name="Knepper T.P."/>
            <person name="Fischer K."/>
            <person name="Schleheck D."/>
            <person name="Richardson P."/>
        </authorList>
    </citation>
    <scope>NUCLEOTIDE SEQUENCE</scope>
    <source>
        <strain evidence="1">KF-1</strain>
    </source>
</reference>
<evidence type="ECO:0000313" key="2">
    <source>
        <dbReference type="EMBL" id="EED68430.1"/>
    </source>
</evidence>
<sequence>MSLHRPNSHRCRRTLKNVEQLIDKSSRAAKSCSIGAKVEVWTSKNACNDCSKKGERQNQSHAMNELLDSHRFVSFPKVELVLGNAFVTQVRVELYRQVPVDSVDNFFKNEKLQLSSCLFIQFLSGISAAEMLSLRSLKSHRIKNPRISRMLRTTQTHVNEFCVFCISARSVSSWIARVLSLVALVRASNSST</sequence>
<dbReference type="Proteomes" id="UP000003039">
    <property type="component" value="Unassembled WGS sequence"/>
</dbReference>
<evidence type="ECO:0000313" key="1">
    <source>
        <dbReference type="EMBL" id="EED68367.1"/>
    </source>
</evidence>